<dbReference type="SUPFAM" id="SSF103473">
    <property type="entry name" value="MFS general substrate transporter"/>
    <property type="match status" value="1"/>
</dbReference>
<keyword evidence="5 8" id="KW-0472">Membrane</keyword>
<dbReference type="Gene3D" id="1.20.1250.20">
    <property type="entry name" value="MFS general substrate transporter like domains"/>
    <property type="match status" value="1"/>
</dbReference>
<dbReference type="InterPro" id="IPR036259">
    <property type="entry name" value="MFS_trans_sf"/>
</dbReference>
<feature type="transmembrane region" description="Helical" evidence="8">
    <location>
        <begin position="82"/>
        <end position="102"/>
    </location>
</feature>
<evidence type="ECO:0000256" key="1">
    <source>
        <dbReference type="ARBA" id="ARBA00004141"/>
    </source>
</evidence>
<dbReference type="PANTHER" id="PTHR11654">
    <property type="entry name" value="OLIGOPEPTIDE TRANSPORTER-RELATED"/>
    <property type="match status" value="1"/>
</dbReference>
<feature type="transmembrane region" description="Helical" evidence="8">
    <location>
        <begin position="186"/>
        <end position="207"/>
    </location>
</feature>
<evidence type="ECO:0000256" key="7">
    <source>
        <dbReference type="SAM" id="MobiDB-lite"/>
    </source>
</evidence>
<evidence type="ECO:0000256" key="5">
    <source>
        <dbReference type="ARBA" id="ARBA00023136"/>
    </source>
</evidence>
<evidence type="ECO:0000313" key="10">
    <source>
        <dbReference type="Proteomes" id="UP000298416"/>
    </source>
</evidence>
<evidence type="ECO:0000256" key="6">
    <source>
        <dbReference type="ARBA" id="ARBA00044504"/>
    </source>
</evidence>
<dbReference type="GO" id="GO:0016020">
    <property type="term" value="C:membrane"/>
    <property type="evidence" value="ECO:0007669"/>
    <property type="project" value="UniProtKB-SubCell"/>
</dbReference>
<feature type="region of interest" description="Disordered" evidence="7">
    <location>
        <begin position="510"/>
        <end position="539"/>
    </location>
</feature>
<dbReference type="GO" id="GO:0022857">
    <property type="term" value="F:transmembrane transporter activity"/>
    <property type="evidence" value="ECO:0007669"/>
    <property type="project" value="InterPro"/>
</dbReference>
<comment type="similarity">
    <text evidence="2">Belongs to the major facilitator superfamily. Proton-dependent oligopeptide transporter (POT/PTR) (TC 2.A.17) family.</text>
</comment>
<name>A0A8X8ZBH0_SALSN</name>
<evidence type="ECO:0000256" key="3">
    <source>
        <dbReference type="ARBA" id="ARBA00022692"/>
    </source>
</evidence>
<feature type="transmembrane region" description="Helical" evidence="8">
    <location>
        <begin position="481"/>
        <end position="501"/>
    </location>
</feature>
<organism evidence="9">
    <name type="scientific">Salvia splendens</name>
    <name type="common">Scarlet sage</name>
    <dbReference type="NCBI Taxonomy" id="180675"/>
    <lineage>
        <taxon>Eukaryota</taxon>
        <taxon>Viridiplantae</taxon>
        <taxon>Streptophyta</taxon>
        <taxon>Embryophyta</taxon>
        <taxon>Tracheophyta</taxon>
        <taxon>Spermatophyta</taxon>
        <taxon>Magnoliopsida</taxon>
        <taxon>eudicotyledons</taxon>
        <taxon>Gunneridae</taxon>
        <taxon>Pentapetalae</taxon>
        <taxon>asterids</taxon>
        <taxon>lamiids</taxon>
        <taxon>Lamiales</taxon>
        <taxon>Lamiaceae</taxon>
        <taxon>Nepetoideae</taxon>
        <taxon>Mentheae</taxon>
        <taxon>Salviinae</taxon>
        <taxon>Salvia</taxon>
        <taxon>Salvia subgen. Calosphace</taxon>
        <taxon>core Calosphace</taxon>
    </lineage>
</organism>
<protein>
    <recommendedName>
        <fullName evidence="11">Solute carrier family 15 (Peptide/histidine transporter), member 3/4</fullName>
    </recommendedName>
</protein>
<evidence type="ECO:0008006" key="11">
    <source>
        <dbReference type="Google" id="ProtNLM"/>
    </source>
</evidence>
<feature type="transmembrane region" description="Helical" evidence="8">
    <location>
        <begin position="363"/>
        <end position="382"/>
    </location>
</feature>
<sequence length="556" mass="63224">MMKAIQVLRWCREKFQYYVVFTTSIFFILGLVFSYKLVEKTFLDILLTRVAAAWGMKDKNGEDHYDYDYDYGYGYNYDLRTVVIIVNLHEGTAAILVPLFVYAADVIHIGRFKMVAFSATVCIAGLMLNKRAARDDDTLNIRLFYLALGLMALAQAAQRVNLEGFLDDQLRPMDLDNDQRKRRSKLWWTMVSFAVAIFAGFGPLPRLHDFEKLALVLISVMGFCFFVFLLGFKRYNFVPEIENPFKDVGIVLRRAISNRNVEWLDKATAEGSCSGEQVRGVKLLLKMIPLWCCFLTFSLVSASGSTFFFMEAIEVTNDHNYINVILLFSNLSRLTQYVVSYASSFLIGKIGERKKCNRRKMELVRIGIGMTCCVLCCVTASATAKRRQDIGEDDYSDNAMSPYWLTPQFFLLGLMWGLSEDGFESFYQSQVSENLSKYGVAFVELANGVGIFVSVLCILVFRSPPFEWFHKGLYYSNLNRYYIFLAVLSVVNLMVYCWVAYSYGVGDEKADQVSKGQPADTRTHPEEAEPGNIEGGGAYGDHMKTWAEILKEGIAN</sequence>
<comment type="subcellular location">
    <subcellularLocation>
        <location evidence="1">Membrane</location>
        <topology evidence="1">Multi-pass membrane protein</topology>
    </subcellularLocation>
</comment>
<dbReference type="Proteomes" id="UP000298416">
    <property type="component" value="Unassembled WGS sequence"/>
</dbReference>
<gene>
    <name evidence="9" type="ORF">SASPL_139399</name>
</gene>
<keyword evidence="3 8" id="KW-0812">Transmembrane</keyword>
<dbReference type="Pfam" id="PF00854">
    <property type="entry name" value="PTR2"/>
    <property type="match status" value="1"/>
</dbReference>
<dbReference type="EMBL" id="PNBA02000015">
    <property type="protein sequence ID" value="KAG6397949.1"/>
    <property type="molecule type" value="Genomic_DNA"/>
</dbReference>
<evidence type="ECO:0000256" key="4">
    <source>
        <dbReference type="ARBA" id="ARBA00022989"/>
    </source>
</evidence>
<feature type="transmembrane region" description="Helical" evidence="8">
    <location>
        <begin position="15"/>
        <end position="35"/>
    </location>
</feature>
<evidence type="ECO:0000313" key="9">
    <source>
        <dbReference type="EMBL" id="KAG6397949.1"/>
    </source>
</evidence>
<comment type="similarity">
    <text evidence="6">Belongs to the major facilitator superfamily. Phosphate:H(+) symporter (TC 2.A.1.9) family.</text>
</comment>
<feature type="transmembrane region" description="Helical" evidence="8">
    <location>
        <begin position="321"/>
        <end position="342"/>
    </location>
</feature>
<accession>A0A8X8ZBH0</accession>
<reference evidence="9" key="1">
    <citation type="submission" date="2018-01" db="EMBL/GenBank/DDBJ databases">
        <authorList>
            <person name="Mao J.F."/>
        </authorList>
    </citation>
    <scope>NUCLEOTIDE SEQUENCE</scope>
    <source>
        <strain evidence="9">Huo1</strain>
        <tissue evidence="9">Leaf</tissue>
    </source>
</reference>
<keyword evidence="10" id="KW-1185">Reference proteome</keyword>
<proteinExistence type="inferred from homology"/>
<evidence type="ECO:0000256" key="2">
    <source>
        <dbReference type="ARBA" id="ARBA00005982"/>
    </source>
</evidence>
<keyword evidence="4 8" id="KW-1133">Transmembrane helix</keyword>
<dbReference type="InterPro" id="IPR000109">
    <property type="entry name" value="POT_fam"/>
</dbReference>
<feature type="transmembrane region" description="Helical" evidence="8">
    <location>
        <begin position="402"/>
        <end position="419"/>
    </location>
</feature>
<reference evidence="9" key="2">
    <citation type="submission" date="2020-08" db="EMBL/GenBank/DDBJ databases">
        <title>Plant Genome Project.</title>
        <authorList>
            <person name="Zhang R.-G."/>
        </authorList>
    </citation>
    <scope>NUCLEOTIDE SEQUENCE</scope>
    <source>
        <strain evidence="9">Huo1</strain>
        <tissue evidence="9">Leaf</tissue>
    </source>
</reference>
<feature type="transmembrane region" description="Helical" evidence="8">
    <location>
        <begin position="213"/>
        <end position="232"/>
    </location>
</feature>
<dbReference type="AlphaFoldDB" id="A0A8X8ZBH0"/>
<feature type="transmembrane region" description="Helical" evidence="8">
    <location>
        <begin position="440"/>
        <end position="461"/>
    </location>
</feature>
<evidence type="ECO:0000256" key="8">
    <source>
        <dbReference type="SAM" id="Phobius"/>
    </source>
</evidence>
<feature type="transmembrane region" description="Helical" evidence="8">
    <location>
        <begin position="288"/>
        <end position="309"/>
    </location>
</feature>
<comment type="caution">
    <text evidence="9">The sequence shown here is derived from an EMBL/GenBank/DDBJ whole genome shotgun (WGS) entry which is preliminary data.</text>
</comment>